<proteinExistence type="predicted"/>
<sequence length="152" mass="17416">MKLFLLSLISLLIFSGCSSTPIKEGEQYYTYLSRDYLQNLDFSEQDLIPTLIDNHWYYVREDGKAIPVMRDDNGEADKFREGLARIKINGKIGFFNKTLDIVLKPIYNFAFPFHNGVAEICIGCQELNEDGHSMLNGGSWKRINRAGLILEE</sequence>
<dbReference type="Pfam" id="PF14903">
    <property type="entry name" value="WG_beta_rep"/>
    <property type="match status" value="2"/>
</dbReference>
<reference evidence="1" key="1">
    <citation type="submission" date="2016-10" db="EMBL/GenBank/DDBJ databases">
        <authorList>
            <person name="de Groot N.N."/>
        </authorList>
    </citation>
    <scope>NUCLEOTIDE SEQUENCE</scope>
</reference>
<dbReference type="AlphaFoldDB" id="A0A1W1CEC1"/>
<accession>A0A1W1CEC1</accession>
<gene>
    <name evidence="1" type="ORF">MNB_SV-12-1044</name>
</gene>
<evidence type="ECO:0008006" key="2">
    <source>
        <dbReference type="Google" id="ProtNLM"/>
    </source>
</evidence>
<name>A0A1W1CEC1_9ZZZZ</name>
<protein>
    <recommendedName>
        <fullName evidence="2">WG repeat-containing protein</fullName>
    </recommendedName>
</protein>
<dbReference type="InterPro" id="IPR032774">
    <property type="entry name" value="WG_beta_rep"/>
</dbReference>
<dbReference type="PROSITE" id="PS51257">
    <property type="entry name" value="PROKAR_LIPOPROTEIN"/>
    <property type="match status" value="1"/>
</dbReference>
<evidence type="ECO:0000313" key="1">
    <source>
        <dbReference type="EMBL" id="SFV64062.1"/>
    </source>
</evidence>
<organism evidence="1">
    <name type="scientific">hydrothermal vent metagenome</name>
    <dbReference type="NCBI Taxonomy" id="652676"/>
    <lineage>
        <taxon>unclassified sequences</taxon>
        <taxon>metagenomes</taxon>
        <taxon>ecological metagenomes</taxon>
    </lineage>
</organism>
<dbReference type="EMBL" id="FPHE01000129">
    <property type="protein sequence ID" value="SFV64062.1"/>
    <property type="molecule type" value="Genomic_DNA"/>
</dbReference>